<organism evidence="3 4">
    <name type="scientific">Platanthera guangdongensis</name>
    <dbReference type="NCBI Taxonomy" id="2320717"/>
    <lineage>
        <taxon>Eukaryota</taxon>
        <taxon>Viridiplantae</taxon>
        <taxon>Streptophyta</taxon>
        <taxon>Embryophyta</taxon>
        <taxon>Tracheophyta</taxon>
        <taxon>Spermatophyta</taxon>
        <taxon>Magnoliopsida</taxon>
        <taxon>Liliopsida</taxon>
        <taxon>Asparagales</taxon>
        <taxon>Orchidaceae</taxon>
        <taxon>Orchidoideae</taxon>
        <taxon>Orchideae</taxon>
        <taxon>Orchidinae</taxon>
        <taxon>Platanthera</taxon>
    </lineage>
</organism>
<dbReference type="InterPro" id="IPR019398">
    <property type="entry name" value="Pre-rRNA_process_TSR2"/>
</dbReference>
<dbReference type="Proteomes" id="UP001412067">
    <property type="component" value="Unassembled WGS sequence"/>
</dbReference>
<gene>
    <name evidence="3" type="ORF">KSP40_PGU020904</name>
</gene>
<protein>
    <submittedName>
        <fullName evidence="3">Uncharacterized protein</fullName>
    </submittedName>
</protein>
<evidence type="ECO:0000313" key="3">
    <source>
        <dbReference type="EMBL" id="KAK8958319.1"/>
    </source>
</evidence>
<dbReference type="PANTHER" id="PTHR21250">
    <property type="entry name" value="PRE-RRNA-PROCESSING PROTEIN TSR2 HOMOLOG"/>
    <property type="match status" value="1"/>
</dbReference>
<proteinExistence type="inferred from homology"/>
<accession>A0ABR2M2P5</accession>
<comment type="similarity">
    <text evidence="1">Belongs to the TSR2 family.</text>
</comment>
<sequence length="73" mass="8227">MEQSFSTEIQDGSIEEIAEKLMAIHEDLVQGNYTSIENLRTSSPVTNALSLSRQANEFTVWRFQLHAGELCPN</sequence>
<name>A0ABR2M2P5_9ASPA</name>
<comment type="caution">
    <text evidence="3">The sequence shown here is derived from an EMBL/GenBank/DDBJ whole genome shotgun (WGS) entry which is preliminary data.</text>
</comment>
<evidence type="ECO:0000256" key="1">
    <source>
        <dbReference type="ARBA" id="ARBA00006524"/>
    </source>
</evidence>
<evidence type="ECO:0000313" key="4">
    <source>
        <dbReference type="Proteomes" id="UP001412067"/>
    </source>
</evidence>
<dbReference type="EMBL" id="JBBWWR010000012">
    <property type="protein sequence ID" value="KAK8958319.1"/>
    <property type="molecule type" value="Genomic_DNA"/>
</dbReference>
<reference evidence="3 4" key="1">
    <citation type="journal article" date="2022" name="Nat. Plants">
        <title>Genomes of leafy and leafless Platanthera orchids illuminate the evolution of mycoheterotrophy.</title>
        <authorList>
            <person name="Li M.H."/>
            <person name="Liu K.W."/>
            <person name="Li Z."/>
            <person name="Lu H.C."/>
            <person name="Ye Q.L."/>
            <person name="Zhang D."/>
            <person name="Wang J.Y."/>
            <person name="Li Y.F."/>
            <person name="Zhong Z.M."/>
            <person name="Liu X."/>
            <person name="Yu X."/>
            <person name="Liu D.K."/>
            <person name="Tu X.D."/>
            <person name="Liu B."/>
            <person name="Hao Y."/>
            <person name="Liao X.Y."/>
            <person name="Jiang Y.T."/>
            <person name="Sun W.H."/>
            <person name="Chen J."/>
            <person name="Chen Y.Q."/>
            <person name="Ai Y."/>
            <person name="Zhai J.W."/>
            <person name="Wu S.S."/>
            <person name="Zhou Z."/>
            <person name="Hsiao Y.Y."/>
            <person name="Wu W.L."/>
            <person name="Chen Y.Y."/>
            <person name="Lin Y.F."/>
            <person name="Hsu J.L."/>
            <person name="Li C.Y."/>
            <person name="Wang Z.W."/>
            <person name="Zhao X."/>
            <person name="Zhong W.Y."/>
            <person name="Ma X.K."/>
            <person name="Ma L."/>
            <person name="Huang J."/>
            <person name="Chen G.Z."/>
            <person name="Huang M.Z."/>
            <person name="Huang L."/>
            <person name="Peng D.H."/>
            <person name="Luo Y.B."/>
            <person name="Zou S.Q."/>
            <person name="Chen S.P."/>
            <person name="Lan S."/>
            <person name="Tsai W.C."/>
            <person name="Van de Peer Y."/>
            <person name="Liu Z.J."/>
        </authorList>
    </citation>
    <scope>NUCLEOTIDE SEQUENCE [LARGE SCALE GENOMIC DNA]</scope>
    <source>
        <strain evidence="3">Lor288</strain>
    </source>
</reference>
<evidence type="ECO:0000256" key="2">
    <source>
        <dbReference type="ARBA" id="ARBA00022552"/>
    </source>
</evidence>
<keyword evidence="2" id="KW-0698">rRNA processing</keyword>
<keyword evidence="4" id="KW-1185">Reference proteome</keyword>